<dbReference type="PANTHER" id="PTHR43727">
    <property type="entry name" value="DIAMINOPIMELATE DECARBOXYLASE"/>
    <property type="match status" value="1"/>
</dbReference>
<organism evidence="5 6">
    <name type="scientific">Spongiivirga citrea</name>
    <dbReference type="NCBI Taxonomy" id="1481457"/>
    <lineage>
        <taxon>Bacteria</taxon>
        <taxon>Pseudomonadati</taxon>
        <taxon>Bacteroidota</taxon>
        <taxon>Flavobacteriia</taxon>
        <taxon>Flavobacteriales</taxon>
        <taxon>Flavobacteriaceae</taxon>
        <taxon>Spongiivirga</taxon>
    </lineage>
</organism>
<dbReference type="GO" id="GO:0008836">
    <property type="term" value="F:diaminopimelate decarboxylase activity"/>
    <property type="evidence" value="ECO:0007669"/>
    <property type="project" value="TreeGrafter"/>
</dbReference>
<comment type="caution">
    <text evidence="5">The sequence shown here is derived from an EMBL/GenBank/DDBJ whole genome shotgun (WGS) entry which is preliminary data.</text>
</comment>
<evidence type="ECO:0000313" key="5">
    <source>
        <dbReference type="EMBL" id="NER16877.1"/>
    </source>
</evidence>
<proteinExistence type="predicted"/>
<dbReference type="InterPro" id="IPR000183">
    <property type="entry name" value="Orn/DAP/Arg_de-COase"/>
</dbReference>
<feature type="domain" description="Orn/DAP/Arg decarboxylase 2 N-terminal" evidence="4">
    <location>
        <begin position="28"/>
        <end position="279"/>
    </location>
</feature>
<gene>
    <name evidence="5" type="ORF">GWK10_06625</name>
</gene>
<evidence type="ECO:0000256" key="3">
    <source>
        <dbReference type="PIRSR" id="PIRSR600183-50"/>
    </source>
</evidence>
<protein>
    <submittedName>
        <fullName evidence="5">Diaminopimelate decarboxylase</fullName>
    </submittedName>
</protein>
<keyword evidence="6" id="KW-1185">Reference proteome</keyword>
<name>A0A6M0CN13_9FLAO</name>
<keyword evidence="2 3" id="KW-0663">Pyridoxal phosphate</keyword>
<evidence type="ECO:0000256" key="2">
    <source>
        <dbReference type="ARBA" id="ARBA00022898"/>
    </source>
</evidence>
<comment type="cofactor">
    <cofactor evidence="1 3">
        <name>pyridoxal 5'-phosphate</name>
        <dbReference type="ChEBI" id="CHEBI:597326"/>
    </cofactor>
</comment>
<accession>A0A6M0CN13</accession>
<feature type="active site" description="Proton donor" evidence="3">
    <location>
        <position position="345"/>
    </location>
</feature>
<dbReference type="SUPFAM" id="SSF50621">
    <property type="entry name" value="Alanine racemase C-terminal domain-like"/>
    <property type="match status" value="1"/>
</dbReference>
<dbReference type="GO" id="GO:0009089">
    <property type="term" value="P:lysine biosynthetic process via diaminopimelate"/>
    <property type="evidence" value="ECO:0007669"/>
    <property type="project" value="TreeGrafter"/>
</dbReference>
<dbReference type="Proteomes" id="UP000474296">
    <property type="component" value="Unassembled WGS sequence"/>
</dbReference>
<evidence type="ECO:0000313" key="6">
    <source>
        <dbReference type="Proteomes" id="UP000474296"/>
    </source>
</evidence>
<dbReference type="Pfam" id="PF02784">
    <property type="entry name" value="Orn_Arg_deC_N"/>
    <property type="match status" value="1"/>
</dbReference>
<reference evidence="5 6" key="1">
    <citation type="submission" date="2020-01" db="EMBL/GenBank/DDBJ databases">
        <title>Spongiivirga citrea KCTC 32990T.</title>
        <authorList>
            <person name="Wang G."/>
        </authorList>
    </citation>
    <scope>NUCLEOTIDE SEQUENCE [LARGE SCALE GENOMIC DNA]</scope>
    <source>
        <strain evidence="5 6">KCTC 32990</strain>
    </source>
</reference>
<dbReference type="InterPro" id="IPR022644">
    <property type="entry name" value="De-COase2_N"/>
</dbReference>
<feature type="modified residue" description="N6-(pyridoxal phosphate)lysine" evidence="3">
    <location>
        <position position="50"/>
    </location>
</feature>
<dbReference type="EMBL" id="JAABOQ010000002">
    <property type="protein sequence ID" value="NER16877.1"/>
    <property type="molecule type" value="Genomic_DNA"/>
</dbReference>
<dbReference type="SUPFAM" id="SSF51419">
    <property type="entry name" value="PLP-binding barrel"/>
    <property type="match status" value="1"/>
</dbReference>
<evidence type="ECO:0000259" key="4">
    <source>
        <dbReference type="Pfam" id="PF02784"/>
    </source>
</evidence>
<dbReference type="InterPro" id="IPR009006">
    <property type="entry name" value="Ala_racemase/Decarboxylase_C"/>
</dbReference>
<dbReference type="Gene3D" id="3.20.20.10">
    <property type="entry name" value="Alanine racemase"/>
    <property type="match status" value="1"/>
</dbReference>
<evidence type="ECO:0000256" key="1">
    <source>
        <dbReference type="ARBA" id="ARBA00001933"/>
    </source>
</evidence>
<dbReference type="AlphaFoldDB" id="A0A6M0CN13"/>
<dbReference type="InterPro" id="IPR029066">
    <property type="entry name" value="PLP-binding_barrel"/>
</dbReference>
<sequence length="420" mass="47864">MDYNTLERLSNRIGNSFYALNEKNYLDNIKDLRVAFEKLYPKIIIGYSFKTNYIPRLCQIAKENDVYAEVVSDMELELALKLGYSFDQIIFNGPYKRLEDLERTILNGSIVNLDSELEVQYLEEIRKAHPQKKIAVGLRINMSLVGDDGKSVIQEGLKIGRFGFDCYGEEFAKVIDRLRSMNITIYALHGHTSSSDRSLRNFETIATTLCQVRDTFQLNDIQYFNVGGGFFGPMPKGFLNRETPSFDDYASTIVTTLKRNSWFNKNSPHIILEPGVSVVSNSLSYIAKVLDVKKIKDKRFALIEGGVYNVKPTMHSYNLPHSIVHKPETQSSELNEIYDIVGTTCMEKDVVLKDVSIKNLKSNDFIKIDNIGAYTVVKTPNFINFIPAIISIKNDSTIEVIRDKQDINSLLTNYKINDYA</sequence>
<dbReference type="Gene3D" id="2.40.37.10">
    <property type="entry name" value="Lyase, Ornithine Decarboxylase, Chain A, domain 1"/>
    <property type="match status" value="1"/>
</dbReference>
<dbReference type="RefSeq" id="WP_164030498.1">
    <property type="nucleotide sequence ID" value="NZ_JAABOQ010000002.1"/>
</dbReference>
<dbReference type="PRINTS" id="PR01179">
    <property type="entry name" value="ODADCRBXLASE"/>
</dbReference>
<dbReference type="PANTHER" id="PTHR43727:SF2">
    <property type="entry name" value="GROUP IV DECARBOXYLASE"/>
    <property type="match status" value="1"/>
</dbReference>